<keyword evidence="1" id="KW-0472">Membrane</keyword>
<feature type="transmembrane region" description="Helical" evidence="1">
    <location>
        <begin position="480"/>
        <end position="501"/>
    </location>
</feature>
<dbReference type="SUPFAM" id="SSF103473">
    <property type="entry name" value="MFS general substrate transporter"/>
    <property type="match status" value="1"/>
</dbReference>
<name>A0A8X6I5R1_TRICU</name>
<evidence type="ECO:0000256" key="1">
    <source>
        <dbReference type="SAM" id="Phobius"/>
    </source>
</evidence>
<sequence>MKSVTKFISKWYIACACGVVSFLHLGLMRLTALMFIASLTRYNVNREQASFPYVFRSVMSHLSGPVVGYLGCQFGLQRITIIGCFLSSIAISACFFAEHIHIITLCYGILFGFGYSMANNLLPSILNHHYKNDFMTANGVSLGGSSLGALAYVPFYDYILNMYGLSGSFFILSAFILNAVPAAMLLKMPDNKNDSIPFRNGNGENLVGAVCTNKNEAVSSPDHCQTTENSHCSGRNDKQPVLISRNDQFLKHNYQISQQTSDTVITSQKTKLPEQKENNQKSLLTQHWEESPPARTMESSFTKEMQCNNDNTLNCLKKIPVTQERKNKEENSSSAISSDTQQYITCRDCSTEVDIQAKQPPIEINRPILIKKIKKNNSWKAFSLFFDPLFLIISYIQSSFLVFTWIMFTVEVDFAVDIGVNRSNGKYLLMIEALWNFIGRISMGWVVDKQFLSVSNFSAVMFFIFGLSALFVSFSSEICGLIVSLAFLGSSVGVLGVLSNVMASEFFQGDKKVFAVASIYILFVPLSFIIPPLIRFFREGLGSYILLFYFVAGGCFLSSILSLFLPKIAKFLQDNNPHH</sequence>
<dbReference type="InterPro" id="IPR050327">
    <property type="entry name" value="Proton-linked_MCT"/>
</dbReference>
<protein>
    <submittedName>
        <fullName evidence="2">Monocarboxylate transporter 12</fullName>
    </submittedName>
</protein>
<comment type="caution">
    <text evidence="2">The sequence shown here is derived from an EMBL/GenBank/DDBJ whole genome shotgun (WGS) entry which is preliminary data.</text>
</comment>
<dbReference type="EMBL" id="BMAO01030940">
    <property type="protein sequence ID" value="GFQ71325.1"/>
    <property type="molecule type" value="Genomic_DNA"/>
</dbReference>
<dbReference type="AlphaFoldDB" id="A0A8X6I5R1"/>
<proteinExistence type="predicted"/>
<feature type="transmembrane region" description="Helical" evidence="1">
    <location>
        <begin position="381"/>
        <end position="407"/>
    </location>
</feature>
<gene>
    <name evidence="2" type="primary">X975_26457</name>
    <name evidence="2" type="ORF">TNCT_142181</name>
</gene>
<dbReference type="Proteomes" id="UP000887116">
    <property type="component" value="Unassembled WGS sequence"/>
</dbReference>
<accession>A0A8X6I5R1</accession>
<dbReference type="GO" id="GO:0008028">
    <property type="term" value="F:monocarboxylic acid transmembrane transporter activity"/>
    <property type="evidence" value="ECO:0007669"/>
    <property type="project" value="TreeGrafter"/>
</dbReference>
<feature type="transmembrane region" description="Helical" evidence="1">
    <location>
        <begin position="454"/>
        <end position="474"/>
    </location>
</feature>
<feature type="transmembrane region" description="Helical" evidence="1">
    <location>
        <begin position="102"/>
        <end position="122"/>
    </location>
</feature>
<reference evidence="2" key="1">
    <citation type="submission" date="2020-07" db="EMBL/GenBank/DDBJ databases">
        <title>Multicomponent nature underlies the extraordinary mechanical properties of spider dragline silk.</title>
        <authorList>
            <person name="Kono N."/>
            <person name="Nakamura H."/>
            <person name="Mori M."/>
            <person name="Yoshida Y."/>
            <person name="Ohtoshi R."/>
            <person name="Malay A.D."/>
            <person name="Moran D.A.P."/>
            <person name="Tomita M."/>
            <person name="Numata K."/>
            <person name="Arakawa K."/>
        </authorList>
    </citation>
    <scope>NUCLEOTIDE SEQUENCE</scope>
</reference>
<dbReference type="Gene3D" id="1.20.1250.20">
    <property type="entry name" value="MFS general substrate transporter like domains"/>
    <property type="match status" value="2"/>
</dbReference>
<keyword evidence="3" id="KW-1185">Reference proteome</keyword>
<feature type="transmembrane region" description="Helical" evidence="1">
    <location>
        <begin position="162"/>
        <end position="186"/>
    </location>
</feature>
<feature type="transmembrane region" description="Helical" evidence="1">
    <location>
        <begin position="79"/>
        <end position="96"/>
    </location>
</feature>
<feature type="transmembrane region" description="Helical" evidence="1">
    <location>
        <begin position="12"/>
        <end position="39"/>
    </location>
</feature>
<dbReference type="PANTHER" id="PTHR11360:SF303">
    <property type="entry name" value="MAJOR FACILITATOR SUPERFAMILY (MFS) PROFILE DOMAIN-CONTAINING PROTEIN"/>
    <property type="match status" value="1"/>
</dbReference>
<feature type="transmembrane region" description="Helical" evidence="1">
    <location>
        <begin position="513"/>
        <end position="534"/>
    </location>
</feature>
<feature type="transmembrane region" description="Helical" evidence="1">
    <location>
        <begin position="546"/>
        <end position="565"/>
    </location>
</feature>
<dbReference type="OrthoDB" id="410267at2759"/>
<evidence type="ECO:0000313" key="2">
    <source>
        <dbReference type="EMBL" id="GFQ71325.1"/>
    </source>
</evidence>
<dbReference type="InterPro" id="IPR011701">
    <property type="entry name" value="MFS"/>
</dbReference>
<dbReference type="Pfam" id="PF07690">
    <property type="entry name" value="MFS_1"/>
    <property type="match status" value="2"/>
</dbReference>
<organism evidence="2 3">
    <name type="scientific">Trichonephila clavata</name>
    <name type="common">Joro spider</name>
    <name type="synonym">Nephila clavata</name>
    <dbReference type="NCBI Taxonomy" id="2740835"/>
    <lineage>
        <taxon>Eukaryota</taxon>
        <taxon>Metazoa</taxon>
        <taxon>Ecdysozoa</taxon>
        <taxon>Arthropoda</taxon>
        <taxon>Chelicerata</taxon>
        <taxon>Arachnida</taxon>
        <taxon>Araneae</taxon>
        <taxon>Araneomorphae</taxon>
        <taxon>Entelegynae</taxon>
        <taxon>Araneoidea</taxon>
        <taxon>Nephilidae</taxon>
        <taxon>Trichonephila</taxon>
    </lineage>
</organism>
<keyword evidence="1" id="KW-0812">Transmembrane</keyword>
<evidence type="ECO:0000313" key="3">
    <source>
        <dbReference type="Proteomes" id="UP000887116"/>
    </source>
</evidence>
<dbReference type="InterPro" id="IPR036259">
    <property type="entry name" value="MFS_trans_sf"/>
</dbReference>
<dbReference type="PANTHER" id="PTHR11360">
    <property type="entry name" value="MONOCARBOXYLATE TRANSPORTER"/>
    <property type="match status" value="1"/>
</dbReference>
<keyword evidence="1" id="KW-1133">Transmembrane helix</keyword>